<dbReference type="InterPro" id="IPR020843">
    <property type="entry name" value="ER"/>
</dbReference>
<dbReference type="SUPFAM" id="SSF50129">
    <property type="entry name" value="GroES-like"/>
    <property type="match status" value="1"/>
</dbReference>
<evidence type="ECO:0000259" key="1">
    <source>
        <dbReference type="SMART" id="SM00829"/>
    </source>
</evidence>
<keyword evidence="2" id="KW-0560">Oxidoreductase</keyword>
<dbReference type="KEGG" id="mng:MNEG_2977"/>
<keyword evidence="3" id="KW-1185">Reference proteome</keyword>
<dbReference type="Pfam" id="PF13602">
    <property type="entry name" value="ADH_zinc_N_2"/>
    <property type="match status" value="1"/>
</dbReference>
<dbReference type="Pfam" id="PF08240">
    <property type="entry name" value="ADH_N"/>
    <property type="match status" value="1"/>
</dbReference>
<gene>
    <name evidence="2" type="ORF">MNEG_2977</name>
</gene>
<dbReference type="Proteomes" id="UP000054498">
    <property type="component" value="Unassembled WGS sequence"/>
</dbReference>
<reference evidence="2 3" key="1">
    <citation type="journal article" date="2013" name="BMC Genomics">
        <title>Reconstruction of the lipid metabolism for the microalga Monoraphidium neglectum from its genome sequence reveals characteristics suitable for biofuel production.</title>
        <authorList>
            <person name="Bogen C."/>
            <person name="Al-Dilaimi A."/>
            <person name="Albersmeier A."/>
            <person name="Wichmann J."/>
            <person name="Grundmann M."/>
            <person name="Rupp O."/>
            <person name="Lauersen K.J."/>
            <person name="Blifernez-Klassen O."/>
            <person name="Kalinowski J."/>
            <person name="Goesmann A."/>
            <person name="Mussgnug J.H."/>
            <person name="Kruse O."/>
        </authorList>
    </citation>
    <scope>NUCLEOTIDE SEQUENCE [LARGE SCALE GENOMIC DNA]</scope>
    <source>
        <strain evidence="2 3">SAG 48.87</strain>
    </source>
</reference>
<dbReference type="GO" id="GO:0003960">
    <property type="term" value="F:quinone reductase (NADPH) activity"/>
    <property type="evidence" value="ECO:0007669"/>
    <property type="project" value="UniProtKB-EC"/>
</dbReference>
<dbReference type="STRING" id="145388.A0A0D2NJA8"/>
<dbReference type="RefSeq" id="XP_013904000.1">
    <property type="nucleotide sequence ID" value="XM_014048546.1"/>
</dbReference>
<dbReference type="OrthoDB" id="48317at2759"/>
<sequence>MPKAVRIHEVGGTEVLKLEEVDLPTKGAAEVLIKTRSIGVNPVDLIVRSGYYKPETFPKARGPRALQPASCCNAPPGLIPLTLCALLCLILGGDVAGVVEEGDEGGKFKPGDKVFALTPGFWNASPAGTYAEYVVADPAWLAKVPDNLPLEEAAGVPLVALTGWQALQEASPKAGQRVLVTAAAGGVGHITVQVAKALGLFVVGLAGPKNIEYVKSLGADEVVDYTTQDVAELYSAPDKQFDIAIDTVGTRSELLQKLLSVTKPTGHYSHILNAGTDNDALGAAKEAHAAGKGPAVSTTLVKPNGAQLQEIADLIAAGKVKLEVALSLPLEEAAKAHDQVATGHTRGKVVLTV</sequence>
<dbReference type="PANTHER" id="PTHR11695">
    <property type="entry name" value="ALCOHOL DEHYDROGENASE RELATED"/>
    <property type="match status" value="1"/>
</dbReference>
<dbReference type="SUPFAM" id="SSF51735">
    <property type="entry name" value="NAD(P)-binding Rossmann-fold domains"/>
    <property type="match status" value="1"/>
</dbReference>
<dbReference type="EMBL" id="KK100576">
    <property type="protein sequence ID" value="KIZ04981.1"/>
    <property type="molecule type" value="Genomic_DNA"/>
</dbReference>
<name>A0A0D2NJA8_9CHLO</name>
<dbReference type="InterPro" id="IPR036291">
    <property type="entry name" value="NAD(P)-bd_dom_sf"/>
</dbReference>
<dbReference type="InterPro" id="IPR002364">
    <property type="entry name" value="Quin_OxRdtase/zeta-crystal_CS"/>
</dbReference>
<proteinExistence type="predicted"/>
<dbReference type="PANTHER" id="PTHR11695:SF648">
    <property type="entry name" value="ZINC-BINDING OXIDOREDUCTASE"/>
    <property type="match status" value="1"/>
</dbReference>
<accession>A0A0D2NJA8</accession>
<dbReference type="GeneID" id="25735855"/>
<protein>
    <submittedName>
        <fullName evidence="2">Alcohol dehydrogenase</fullName>
        <ecNumber evidence="2">1.6.5.5</ecNumber>
    </submittedName>
</protein>
<dbReference type="Gene3D" id="3.90.180.10">
    <property type="entry name" value="Medium-chain alcohol dehydrogenases, catalytic domain"/>
    <property type="match status" value="1"/>
</dbReference>
<dbReference type="Gene3D" id="3.40.50.720">
    <property type="entry name" value="NAD(P)-binding Rossmann-like Domain"/>
    <property type="match status" value="1"/>
</dbReference>
<dbReference type="InterPro" id="IPR050700">
    <property type="entry name" value="YIM1/Zinc_Alcohol_DH_Fams"/>
</dbReference>
<dbReference type="EC" id="1.6.5.5" evidence="2"/>
<feature type="domain" description="Enoyl reductase (ER)" evidence="1">
    <location>
        <begin position="11"/>
        <end position="351"/>
    </location>
</feature>
<dbReference type="CDD" id="cd05289">
    <property type="entry name" value="MDR_like_2"/>
    <property type="match status" value="1"/>
</dbReference>
<evidence type="ECO:0000313" key="3">
    <source>
        <dbReference type="Proteomes" id="UP000054498"/>
    </source>
</evidence>
<dbReference type="GO" id="GO:0008270">
    <property type="term" value="F:zinc ion binding"/>
    <property type="evidence" value="ECO:0007669"/>
    <property type="project" value="InterPro"/>
</dbReference>
<dbReference type="PROSITE" id="PS01162">
    <property type="entry name" value="QOR_ZETA_CRYSTAL"/>
    <property type="match status" value="1"/>
</dbReference>
<organism evidence="2 3">
    <name type="scientific">Monoraphidium neglectum</name>
    <dbReference type="NCBI Taxonomy" id="145388"/>
    <lineage>
        <taxon>Eukaryota</taxon>
        <taxon>Viridiplantae</taxon>
        <taxon>Chlorophyta</taxon>
        <taxon>core chlorophytes</taxon>
        <taxon>Chlorophyceae</taxon>
        <taxon>CS clade</taxon>
        <taxon>Sphaeropleales</taxon>
        <taxon>Selenastraceae</taxon>
        <taxon>Monoraphidium</taxon>
    </lineage>
</organism>
<dbReference type="InterPro" id="IPR011032">
    <property type="entry name" value="GroES-like_sf"/>
</dbReference>
<dbReference type="SMART" id="SM00829">
    <property type="entry name" value="PKS_ER"/>
    <property type="match status" value="1"/>
</dbReference>
<dbReference type="InterPro" id="IPR013154">
    <property type="entry name" value="ADH-like_N"/>
</dbReference>
<evidence type="ECO:0000313" key="2">
    <source>
        <dbReference type="EMBL" id="KIZ04981.1"/>
    </source>
</evidence>
<dbReference type="AlphaFoldDB" id="A0A0D2NJA8"/>